<dbReference type="AlphaFoldDB" id="A0A369CHE6"/>
<keyword evidence="2" id="KW-0238">DNA-binding</keyword>
<organism evidence="2 3">
    <name type="scientific">Thioalbus denitrificans</name>
    <dbReference type="NCBI Taxonomy" id="547122"/>
    <lineage>
        <taxon>Bacteria</taxon>
        <taxon>Pseudomonadati</taxon>
        <taxon>Pseudomonadota</taxon>
        <taxon>Gammaproteobacteria</taxon>
        <taxon>Chromatiales</taxon>
        <taxon>Ectothiorhodospiraceae</taxon>
        <taxon>Thioalbus</taxon>
    </lineage>
</organism>
<dbReference type="Pfam" id="PF09836">
    <property type="entry name" value="DUF2063"/>
    <property type="match status" value="1"/>
</dbReference>
<name>A0A369CHE6_9GAMM</name>
<evidence type="ECO:0000259" key="1">
    <source>
        <dbReference type="Pfam" id="PF09836"/>
    </source>
</evidence>
<proteinExistence type="predicted"/>
<dbReference type="Proteomes" id="UP000252707">
    <property type="component" value="Unassembled WGS sequence"/>
</dbReference>
<comment type="caution">
    <text evidence="2">The sequence shown here is derived from an EMBL/GenBank/DDBJ whole genome shotgun (WGS) entry which is preliminary data.</text>
</comment>
<accession>A0A369CHE6</accession>
<dbReference type="RefSeq" id="WP_114277881.1">
    <property type="nucleotide sequence ID" value="NZ_QPJY01000001.1"/>
</dbReference>
<sequence length="266" mass="28276">MPSLRELQTAFSREVFDAGRSDARDLVIGGEFAPEARLAIYRNNLYISLREALAAVYPVVEQLVGEAFFAAAARAFLPLHPSRSGNLHAFGAAFPAFLAGWEPAAGLPYLPDTARVEWAWHRAFHAAEAPAFEPARLAGLAPDRYGELRFEFHPSVAIIASDWPVGRIWAAHQPEGPAIESLRLEAGGESVLVQRRGLAVEVMGLEAGEAAWLSALAAGGTLAAATGSALAVEPGFDLNACLQRHLQRTTLVDATLPGPGGGTDPH</sequence>
<feature type="domain" description="Putative DNA-binding" evidence="1">
    <location>
        <begin position="6"/>
        <end position="98"/>
    </location>
</feature>
<gene>
    <name evidence="2" type="ORF">DFQ59_101289</name>
</gene>
<evidence type="ECO:0000313" key="3">
    <source>
        <dbReference type="Proteomes" id="UP000252707"/>
    </source>
</evidence>
<dbReference type="InterPro" id="IPR044922">
    <property type="entry name" value="DUF2063_N_sf"/>
</dbReference>
<dbReference type="InterPro" id="IPR018640">
    <property type="entry name" value="DUF2063"/>
</dbReference>
<evidence type="ECO:0000313" key="2">
    <source>
        <dbReference type="EMBL" id="RCX32991.1"/>
    </source>
</evidence>
<dbReference type="OrthoDB" id="4146344at2"/>
<dbReference type="Gene3D" id="1.10.150.690">
    <property type="entry name" value="DUF2063"/>
    <property type="match status" value="1"/>
</dbReference>
<keyword evidence="3" id="KW-1185">Reference proteome</keyword>
<protein>
    <submittedName>
        <fullName evidence="2">Putative DNA-binding protein</fullName>
    </submittedName>
</protein>
<dbReference type="GO" id="GO:0003677">
    <property type="term" value="F:DNA binding"/>
    <property type="evidence" value="ECO:0007669"/>
    <property type="project" value="UniProtKB-KW"/>
</dbReference>
<dbReference type="EMBL" id="QPJY01000001">
    <property type="protein sequence ID" value="RCX32991.1"/>
    <property type="molecule type" value="Genomic_DNA"/>
</dbReference>
<reference evidence="2 3" key="1">
    <citation type="submission" date="2018-07" db="EMBL/GenBank/DDBJ databases">
        <title>Genomic Encyclopedia of Type Strains, Phase IV (KMG-IV): sequencing the most valuable type-strain genomes for metagenomic binning, comparative biology and taxonomic classification.</title>
        <authorList>
            <person name="Goeker M."/>
        </authorList>
    </citation>
    <scope>NUCLEOTIDE SEQUENCE [LARGE SCALE GENOMIC DNA]</scope>
    <source>
        <strain evidence="2 3">DSM 26407</strain>
    </source>
</reference>